<feature type="transmembrane region" description="Helical" evidence="5">
    <location>
        <begin position="305"/>
        <end position="325"/>
    </location>
</feature>
<dbReference type="InterPro" id="IPR004837">
    <property type="entry name" value="NaCa_Exmemb"/>
</dbReference>
<evidence type="ECO:0000256" key="4">
    <source>
        <dbReference type="ARBA" id="ARBA00023136"/>
    </source>
</evidence>
<dbReference type="GO" id="GO:0006874">
    <property type="term" value="P:intracellular calcium ion homeostasis"/>
    <property type="evidence" value="ECO:0007669"/>
    <property type="project" value="TreeGrafter"/>
</dbReference>
<evidence type="ECO:0000256" key="2">
    <source>
        <dbReference type="ARBA" id="ARBA00022692"/>
    </source>
</evidence>
<feature type="transmembrane region" description="Helical" evidence="5">
    <location>
        <begin position="278"/>
        <end position="298"/>
    </location>
</feature>
<dbReference type="EMBL" id="CP131062">
    <property type="protein sequence ID" value="WNY29417.1"/>
    <property type="molecule type" value="Genomic_DNA"/>
</dbReference>
<evidence type="ECO:0000256" key="5">
    <source>
        <dbReference type="SAM" id="Phobius"/>
    </source>
</evidence>
<organism evidence="7 8">
    <name type="scientific">Methanimicrococcus stummii</name>
    <dbReference type="NCBI Taxonomy" id="3028294"/>
    <lineage>
        <taxon>Archaea</taxon>
        <taxon>Methanobacteriati</taxon>
        <taxon>Methanobacteriota</taxon>
        <taxon>Stenosarchaea group</taxon>
        <taxon>Methanomicrobia</taxon>
        <taxon>Methanosarcinales</taxon>
        <taxon>Methanosarcinaceae</taxon>
        <taxon>Methanimicrococcus</taxon>
    </lineage>
</organism>
<evidence type="ECO:0000313" key="7">
    <source>
        <dbReference type="EMBL" id="WNY29417.1"/>
    </source>
</evidence>
<accession>A0AA96VNN4</accession>
<feature type="transmembrane region" description="Helical" evidence="5">
    <location>
        <begin position="72"/>
        <end position="95"/>
    </location>
</feature>
<keyword evidence="8" id="KW-1185">Reference proteome</keyword>
<dbReference type="Gene3D" id="1.20.1420.30">
    <property type="entry name" value="NCX, central ion-binding region"/>
    <property type="match status" value="2"/>
</dbReference>
<dbReference type="GO" id="GO:0005262">
    <property type="term" value="F:calcium channel activity"/>
    <property type="evidence" value="ECO:0007669"/>
    <property type="project" value="TreeGrafter"/>
</dbReference>
<feature type="transmembrane region" description="Helical" evidence="5">
    <location>
        <begin position="107"/>
        <end position="126"/>
    </location>
</feature>
<sequence>MTIDGLLVYVLFAVGLALIGFGAGWFVDAAVNISKRYGIPKAVIGATIVSFATTAPEFLVSFMAALNGQPDMAIGNAVGSTICNIGIAIGFIVMLKTVVVDDKSFNIKALLMLLAGGVLFLLSWIGGDITKTDGLILLVIFVVYIAYTYWDQKKEPKKPEDDAPAPRTGIWAKIKIKDSYLDVLMFLVGAIFVVGGSRLVVTNGTEIATQLGIPELIISLTLISIGTSLPEIITAITSFRKGYQDLSVGNIVGANILDITMILGVSAMFVDLPVNGQLLRYDFVVMMLLFVLVAFFGYRKKITRWQGALIALVYVVYLVGLFVYVPSLGA</sequence>
<dbReference type="GeneID" id="85198113"/>
<evidence type="ECO:0000256" key="1">
    <source>
        <dbReference type="ARBA" id="ARBA00004141"/>
    </source>
</evidence>
<dbReference type="GO" id="GO:0005886">
    <property type="term" value="C:plasma membrane"/>
    <property type="evidence" value="ECO:0007669"/>
    <property type="project" value="TreeGrafter"/>
</dbReference>
<dbReference type="Pfam" id="PF01699">
    <property type="entry name" value="Na_Ca_ex"/>
    <property type="match status" value="2"/>
</dbReference>
<feature type="domain" description="Sodium/calcium exchanger membrane region" evidence="6">
    <location>
        <begin position="183"/>
        <end position="322"/>
    </location>
</feature>
<name>A0AA96VNN4_9EURY</name>
<gene>
    <name evidence="7" type="primary">yrbG</name>
    <name evidence="7" type="ORF">MmiEs2_16460</name>
</gene>
<keyword evidence="4 5" id="KW-0472">Membrane</keyword>
<dbReference type="AlphaFoldDB" id="A0AA96VNN4"/>
<feature type="transmembrane region" description="Helical" evidence="5">
    <location>
        <begin position="43"/>
        <end position="66"/>
    </location>
</feature>
<feature type="transmembrane region" description="Helical" evidence="5">
    <location>
        <begin position="251"/>
        <end position="272"/>
    </location>
</feature>
<dbReference type="Proteomes" id="UP001302662">
    <property type="component" value="Chromosome"/>
</dbReference>
<evidence type="ECO:0000313" key="8">
    <source>
        <dbReference type="Proteomes" id="UP001302662"/>
    </source>
</evidence>
<dbReference type="GO" id="GO:0008273">
    <property type="term" value="F:calcium, potassium:sodium antiporter activity"/>
    <property type="evidence" value="ECO:0007669"/>
    <property type="project" value="TreeGrafter"/>
</dbReference>
<feature type="transmembrane region" description="Helical" evidence="5">
    <location>
        <begin position="132"/>
        <end position="150"/>
    </location>
</feature>
<dbReference type="NCBIfam" id="TIGR00367">
    <property type="entry name" value="calcium/sodium antiporter"/>
    <property type="match status" value="1"/>
</dbReference>
<protein>
    <submittedName>
        <fullName evidence="7">Inner membrane protein YrbG</fullName>
    </submittedName>
</protein>
<feature type="domain" description="Sodium/calcium exchanger membrane region" evidence="6">
    <location>
        <begin position="9"/>
        <end position="150"/>
    </location>
</feature>
<evidence type="ECO:0000259" key="6">
    <source>
        <dbReference type="Pfam" id="PF01699"/>
    </source>
</evidence>
<dbReference type="PANTHER" id="PTHR10846:SF8">
    <property type="entry name" value="INNER MEMBRANE PROTEIN YRBG"/>
    <property type="match status" value="1"/>
</dbReference>
<proteinExistence type="predicted"/>
<reference evidence="7 8" key="1">
    <citation type="submission" date="2023-07" db="EMBL/GenBank/DDBJ databases">
        <title>Closed genome sequence of Methanimicrococcus sp. Es2.</title>
        <authorList>
            <person name="Protasov E."/>
            <person name="Platt K."/>
            <person name="Reeh H."/>
            <person name="Poehlein A."/>
            <person name="Daniel R."/>
            <person name="Brune A."/>
        </authorList>
    </citation>
    <scope>NUCLEOTIDE SEQUENCE [LARGE SCALE GENOMIC DNA]</scope>
    <source>
        <strain evidence="7 8">Es2</strain>
    </source>
</reference>
<dbReference type="InterPro" id="IPR044880">
    <property type="entry name" value="NCX_ion-bd_dom_sf"/>
</dbReference>
<evidence type="ECO:0000256" key="3">
    <source>
        <dbReference type="ARBA" id="ARBA00022989"/>
    </source>
</evidence>
<comment type="subcellular location">
    <subcellularLocation>
        <location evidence="1">Membrane</location>
        <topology evidence="1">Multi-pass membrane protein</topology>
    </subcellularLocation>
</comment>
<dbReference type="PANTHER" id="PTHR10846">
    <property type="entry name" value="SODIUM/POTASSIUM/CALCIUM EXCHANGER"/>
    <property type="match status" value="1"/>
</dbReference>
<keyword evidence="2 5" id="KW-0812">Transmembrane</keyword>
<dbReference type="InterPro" id="IPR004481">
    <property type="entry name" value="K/Na/Ca-exchanger"/>
</dbReference>
<feature type="transmembrane region" description="Helical" evidence="5">
    <location>
        <begin position="180"/>
        <end position="201"/>
    </location>
</feature>
<feature type="transmembrane region" description="Helical" evidence="5">
    <location>
        <begin position="6"/>
        <end position="31"/>
    </location>
</feature>
<keyword evidence="3 5" id="KW-1133">Transmembrane helix</keyword>
<dbReference type="KEGG" id="mees:MmiEs2_16460"/>
<dbReference type="RefSeq" id="WP_316559393.1">
    <property type="nucleotide sequence ID" value="NZ_CP131062.1"/>
</dbReference>